<protein>
    <recommendedName>
        <fullName evidence="4">Xaa-Pro aminopeptidase</fullName>
        <ecNumber evidence="4">3.4.11.9</ecNumber>
    </recommendedName>
</protein>
<dbReference type="EMBL" id="DWYR01000011">
    <property type="protein sequence ID" value="HJA98840.1"/>
    <property type="molecule type" value="Genomic_DNA"/>
</dbReference>
<comment type="similarity">
    <text evidence="3">Belongs to the peptidase M24B family.</text>
</comment>
<keyword evidence="9" id="KW-0031">Aminopeptidase</keyword>
<evidence type="ECO:0000313" key="9">
    <source>
        <dbReference type="EMBL" id="HJA98840.1"/>
    </source>
</evidence>
<dbReference type="PANTHER" id="PTHR43226">
    <property type="entry name" value="XAA-PRO AMINOPEPTIDASE 3"/>
    <property type="match status" value="1"/>
</dbReference>
<evidence type="ECO:0000256" key="1">
    <source>
        <dbReference type="ARBA" id="ARBA00001424"/>
    </source>
</evidence>
<gene>
    <name evidence="9" type="ORF">H9779_04460</name>
</gene>
<dbReference type="SUPFAM" id="SSF55920">
    <property type="entry name" value="Creatinase/aminopeptidase"/>
    <property type="match status" value="1"/>
</dbReference>
<evidence type="ECO:0000256" key="4">
    <source>
        <dbReference type="ARBA" id="ARBA00012574"/>
    </source>
</evidence>
<accession>A0A9D2ICQ9</accession>
<comment type="caution">
    <text evidence="9">The sequence shown here is derived from an EMBL/GenBank/DDBJ whole genome shotgun (WGS) entry which is preliminary data.</text>
</comment>
<dbReference type="InterPro" id="IPR029149">
    <property type="entry name" value="Creatin/AminoP/Spt16_N"/>
</dbReference>
<keyword evidence="7" id="KW-0464">Manganese</keyword>
<reference evidence="9" key="2">
    <citation type="submission" date="2021-04" db="EMBL/GenBank/DDBJ databases">
        <authorList>
            <person name="Gilroy R."/>
        </authorList>
    </citation>
    <scope>NUCLEOTIDE SEQUENCE</scope>
    <source>
        <strain evidence="9">CHK169-11906</strain>
    </source>
</reference>
<dbReference type="Pfam" id="PF05195">
    <property type="entry name" value="AMP_N"/>
    <property type="match status" value="1"/>
</dbReference>
<dbReference type="GO" id="GO:0070006">
    <property type="term" value="F:metalloaminopeptidase activity"/>
    <property type="evidence" value="ECO:0007669"/>
    <property type="project" value="InterPro"/>
</dbReference>
<dbReference type="GO" id="GO:0006508">
    <property type="term" value="P:proteolysis"/>
    <property type="evidence" value="ECO:0007669"/>
    <property type="project" value="TreeGrafter"/>
</dbReference>
<dbReference type="InterPro" id="IPR036005">
    <property type="entry name" value="Creatinase/aminopeptidase-like"/>
</dbReference>
<comment type="cofactor">
    <cofactor evidence="2">
        <name>Mn(2+)</name>
        <dbReference type="ChEBI" id="CHEBI:29035"/>
    </cofactor>
</comment>
<dbReference type="Gene3D" id="3.90.230.10">
    <property type="entry name" value="Creatinase/methionine aminopeptidase superfamily"/>
    <property type="match status" value="1"/>
</dbReference>
<dbReference type="InterPro" id="IPR052433">
    <property type="entry name" value="X-Pro_dipept-like"/>
</dbReference>
<dbReference type="GO" id="GO:0030145">
    <property type="term" value="F:manganese ion binding"/>
    <property type="evidence" value="ECO:0007669"/>
    <property type="project" value="InterPro"/>
</dbReference>
<dbReference type="InterPro" id="IPR000994">
    <property type="entry name" value="Pept_M24"/>
</dbReference>
<reference evidence="9" key="1">
    <citation type="journal article" date="2021" name="PeerJ">
        <title>Extensive microbial diversity within the chicken gut microbiome revealed by metagenomics and culture.</title>
        <authorList>
            <person name="Gilroy R."/>
            <person name="Ravi A."/>
            <person name="Getino M."/>
            <person name="Pursley I."/>
            <person name="Horton D.L."/>
            <person name="Alikhan N.F."/>
            <person name="Baker D."/>
            <person name="Gharbi K."/>
            <person name="Hall N."/>
            <person name="Watson M."/>
            <person name="Adriaenssens E.M."/>
            <person name="Foster-Nyarko E."/>
            <person name="Jarju S."/>
            <person name="Secka A."/>
            <person name="Antonio M."/>
            <person name="Oren A."/>
            <person name="Chaudhuri R.R."/>
            <person name="La Ragione R."/>
            <person name="Hildebrand F."/>
            <person name="Pallen M.J."/>
        </authorList>
    </citation>
    <scope>NUCLEOTIDE SEQUENCE</scope>
    <source>
        <strain evidence="9">CHK169-11906</strain>
    </source>
</reference>
<evidence type="ECO:0000259" key="8">
    <source>
        <dbReference type="SMART" id="SM01011"/>
    </source>
</evidence>
<organism evidence="9 10">
    <name type="scientific">Candidatus Alistipes avicola</name>
    <dbReference type="NCBI Taxonomy" id="2838432"/>
    <lineage>
        <taxon>Bacteria</taxon>
        <taxon>Pseudomonadati</taxon>
        <taxon>Bacteroidota</taxon>
        <taxon>Bacteroidia</taxon>
        <taxon>Bacteroidales</taxon>
        <taxon>Rikenellaceae</taxon>
        <taxon>Alistipes</taxon>
    </lineage>
</organism>
<keyword evidence="5" id="KW-0479">Metal-binding</keyword>
<evidence type="ECO:0000256" key="2">
    <source>
        <dbReference type="ARBA" id="ARBA00001936"/>
    </source>
</evidence>
<dbReference type="InterPro" id="IPR007865">
    <property type="entry name" value="Aminopep_P_N"/>
</dbReference>
<dbReference type="GO" id="GO:0005829">
    <property type="term" value="C:cytosol"/>
    <property type="evidence" value="ECO:0007669"/>
    <property type="project" value="TreeGrafter"/>
</dbReference>
<keyword evidence="6" id="KW-0378">Hydrolase</keyword>
<feature type="domain" description="Aminopeptidase P N-terminal" evidence="8">
    <location>
        <begin position="2"/>
        <end position="134"/>
    </location>
</feature>
<dbReference type="AlphaFoldDB" id="A0A9D2ICQ9"/>
<proteinExistence type="inferred from homology"/>
<evidence type="ECO:0000256" key="3">
    <source>
        <dbReference type="ARBA" id="ARBA00008766"/>
    </source>
</evidence>
<evidence type="ECO:0000256" key="6">
    <source>
        <dbReference type="ARBA" id="ARBA00022801"/>
    </source>
</evidence>
<dbReference type="EC" id="3.4.11.9" evidence="4"/>
<dbReference type="PANTHER" id="PTHR43226:SF4">
    <property type="entry name" value="XAA-PRO AMINOPEPTIDASE 3"/>
    <property type="match status" value="1"/>
</dbReference>
<comment type="catalytic activity">
    <reaction evidence="1">
        <text>Release of any N-terminal amino acid, including proline, that is linked to proline, even from a dipeptide or tripeptide.</text>
        <dbReference type="EC" id="3.4.11.9"/>
    </reaction>
</comment>
<name>A0A9D2ICQ9_9BACT</name>
<dbReference type="Proteomes" id="UP000824259">
    <property type="component" value="Unassembled WGS sequence"/>
</dbReference>
<dbReference type="Gene3D" id="3.40.350.10">
    <property type="entry name" value="Creatinase/prolidase N-terminal domain"/>
    <property type="match status" value="1"/>
</dbReference>
<dbReference type="SUPFAM" id="SSF53092">
    <property type="entry name" value="Creatinase/prolidase N-terminal domain"/>
    <property type="match status" value="1"/>
</dbReference>
<dbReference type="SMART" id="SM01011">
    <property type="entry name" value="AMP_N"/>
    <property type="match status" value="1"/>
</dbReference>
<dbReference type="Pfam" id="PF00557">
    <property type="entry name" value="Peptidase_M24"/>
    <property type="match status" value="1"/>
</dbReference>
<evidence type="ECO:0000256" key="7">
    <source>
        <dbReference type="ARBA" id="ARBA00023211"/>
    </source>
</evidence>
<sequence>MFSEKIYSQRRQTLRTKIGKGLILIPGNMLSPNNYPSNAYYFRQDSTFLYYFGLNTPALFGVIDADSGEVALYGDDFTVEDIIWTGPQPSLKELGASVGVSQTFPMSALKGRVTKAISQGRRIHYLPPYRGETKLQLVDLLSIKPTALHDYKSIDLIFAVAEMRERKGPEEIEELERSFHIGYAMHTLAMKMCRAGIIEREIAGAIEGIAKSNGRGVSFPSIVSQHGETLHNLHSDGVLENGRLLLCDAGGEGLSYYCSDHTRTYPVSGKFTQKQKDIYNIVLAAHDHVARIIAPHMMYMDVHLASYRVLAEGLISLGLISGTADDAVASGAMTLFMPHGLGHGMGLDVHDCEAFGERSFDFSELAERAAQSGTCIHRTTWRLEPGTVMSDEPGIYFIPALIDKCKAEGLYKGIVNYDALDAYRDFGGIRIEDDIIVTETGNRMIGGDKHIPITVDELETVIGR</sequence>
<evidence type="ECO:0000256" key="5">
    <source>
        <dbReference type="ARBA" id="ARBA00022723"/>
    </source>
</evidence>
<keyword evidence="9" id="KW-0645">Protease</keyword>
<evidence type="ECO:0000313" key="10">
    <source>
        <dbReference type="Proteomes" id="UP000824259"/>
    </source>
</evidence>